<accession>A0A850PDK2</accession>
<evidence type="ECO:0000256" key="5">
    <source>
        <dbReference type="ARBA" id="ARBA00023136"/>
    </source>
</evidence>
<comment type="caution">
    <text evidence="7">The sequence shown here is derived from an EMBL/GenBank/DDBJ whole genome shotgun (WGS) entry which is preliminary data.</text>
</comment>
<dbReference type="Proteomes" id="UP000585665">
    <property type="component" value="Unassembled WGS sequence"/>
</dbReference>
<dbReference type="PANTHER" id="PTHR33529:SF6">
    <property type="entry name" value="YJGP_YJGQ FAMILY PERMEASE"/>
    <property type="match status" value="1"/>
</dbReference>
<feature type="transmembrane region" description="Helical" evidence="6">
    <location>
        <begin position="314"/>
        <end position="333"/>
    </location>
</feature>
<evidence type="ECO:0000256" key="3">
    <source>
        <dbReference type="ARBA" id="ARBA00022692"/>
    </source>
</evidence>
<dbReference type="EMBL" id="JABXXR010000079">
    <property type="protein sequence ID" value="NVN40973.1"/>
    <property type="molecule type" value="Genomic_DNA"/>
</dbReference>
<feature type="transmembrane region" description="Helical" evidence="6">
    <location>
        <begin position="21"/>
        <end position="45"/>
    </location>
</feature>
<protein>
    <submittedName>
        <fullName evidence="7">YjgP/YjgQ family permease</fullName>
    </submittedName>
</protein>
<evidence type="ECO:0000256" key="1">
    <source>
        <dbReference type="ARBA" id="ARBA00004651"/>
    </source>
</evidence>
<dbReference type="GO" id="GO:0043190">
    <property type="term" value="C:ATP-binding cassette (ABC) transporter complex"/>
    <property type="evidence" value="ECO:0007669"/>
    <property type="project" value="TreeGrafter"/>
</dbReference>
<gene>
    <name evidence="7" type="ORF">HUK82_10445</name>
</gene>
<dbReference type="InterPro" id="IPR005495">
    <property type="entry name" value="LptG/LptF_permease"/>
</dbReference>
<evidence type="ECO:0000256" key="4">
    <source>
        <dbReference type="ARBA" id="ARBA00022989"/>
    </source>
</evidence>
<organism evidence="7 8">
    <name type="scientific">Ameyamaea chiangmaiensis</name>
    <dbReference type="NCBI Taxonomy" id="442969"/>
    <lineage>
        <taxon>Bacteria</taxon>
        <taxon>Pseudomonadati</taxon>
        <taxon>Pseudomonadota</taxon>
        <taxon>Alphaproteobacteria</taxon>
        <taxon>Acetobacterales</taxon>
        <taxon>Acetobacteraceae</taxon>
        <taxon>Ameyamaea</taxon>
    </lineage>
</organism>
<keyword evidence="5 6" id="KW-0472">Membrane</keyword>
<evidence type="ECO:0000313" key="7">
    <source>
        <dbReference type="EMBL" id="NVN40973.1"/>
    </source>
</evidence>
<keyword evidence="2" id="KW-1003">Cell membrane</keyword>
<keyword evidence="4 6" id="KW-1133">Transmembrane helix</keyword>
<keyword evidence="8" id="KW-1185">Reference proteome</keyword>
<evidence type="ECO:0000256" key="6">
    <source>
        <dbReference type="SAM" id="Phobius"/>
    </source>
</evidence>
<name>A0A850PDK2_9PROT</name>
<dbReference type="AlphaFoldDB" id="A0A850PDK2"/>
<feature type="transmembrane region" description="Helical" evidence="6">
    <location>
        <begin position="109"/>
        <end position="127"/>
    </location>
</feature>
<feature type="transmembrane region" description="Helical" evidence="6">
    <location>
        <begin position="287"/>
        <end position="307"/>
    </location>
</feature>
<reference evidence="7 8" key="1">
    <citation type="submission" date="2020-06" db="EMBL/GenBank/DDBJ databases">
        <title>Description of novel acetic acid bacteria.</title>
        <authorList>
            <person name="Sombolestani A."/>
        </authorList>
    </citation>
    <scope>NUCLEOTIDE SEQUENCE [LARGE SCALE GENOMIC DNA]</scope>
    <source>
        <strain evidence="7 8">LMG 27010</strain>
    </source>
</reference>
<dbReference type="GO" id="GO:0015920">
    <property type="term" value="P:lipopolysaccharide transport"/>
    <property type="evidence" value="ECO:0007669"/>
    <property type="project" value="TreeGrafter"/>
</dbReference>
<feature type="transmembrane region" description="Helical" evidence="6">
    <location>
        <begin position="65"/>
        <end position="83"/>
    </location>
</feature>
<proteinExistence type="predicted"/>
<dbReference type="PANTHER" id="PTHR33529">
    <property type="entry name" value="SLR0882 PROTEIN-RELATED"/>
    <property type="match status" value="1"/>
</dbReference>
<keyword evidence="3 6" id="KW-0812">Transmembrane</keyword>
<dbReference type="Pfam" id="PF03739">
    <property type="entry name" value="LptF_LptG"/>
    <property type="match status" value="1"/>
</dbReference>
<evidence type="ECO:0000256" key="2">
    <source>
        <dbReference type="ARBA" id="ARBA00022475"/>
    </source>
</evidence>
<sequence length="383" mass="42124">MFARAVPRTLDRYLLAQLLPPFVIALSVVLAALLLERLLVLFNALAQDGSPLSTFVSLLADLLPHYLGLALPAALCVGVFTIVRRMSDNNEVDALLAGGVPLTRIARPFLQAGAWLGVFSVLLFGYIQPYARYDFRLAFYFASHSGWAPHLQGMMFAAPSERLMLTADDASHDGSALSHIFLRDRRQATEQDITAPRGKLSFSADRTEVRLDLWDGLILRDRGDGRPTVTHFDHTIKLISQNAHPAGFRARGVDAKEKTLGELKSFIDAQPPGSDRDHARAELHFRLARALAILFIPALAAALALMAKRRRNSPGLIIAAIVLVGFDHMLQFGQSLVATRHAHPWLMIWLPELVFAVGSTVLLLWRSGWFVGAPRSGARGAHP</sequence>
<comment type="subcellular location">
    <subcellularLocation>
        <location evidence="1">Cell membrane</location>
        <topology evidence="1">Multi-pass membrane protein</topology>
    </subcellularLocation>
</comment>
<feature type="transmembrane region" description="Helical" evidence="6">
    <location>
        <begin position="345"/>
        <end position="365"/>
    </location>
</feature>
<evidence type="ECO:0000313" key="8">
    <source>
        <dbReference type="Proteomes" id="UP000585665"/>
    </source>
</evidence>